<dbReference type="Pfam" id="PF02585">
    <property type="entry name" value="PIG-L"/>
    <property type="match status" value="1"/>
</dbReference>
<gene>
    <name evidence="1" type="ORF">METZ01_LOCUS184986</name>
</gene>
<reference evidence="1" key="1">
    <citation type="submission" date="2018-05" db="EMBL/GenBank/DDBJ databases">
        <authorList>
            <person name="Lanie J.A."/>
            <person name="Ng W.-L."/>
            <person name="Kazmierczak K.M."/>
            <person name="Andrzejewski T.M."/>
            <person name="Davidsen T.M."/>
            <person name="Wayne K.J."/>
            <person name="Tettelin H."/>
            <person name="Glass J.I."/>
            <person name="Rusch D."/>
            <person name="Podicherti R."/>
            <person name="Tsui H.-C.T."/>
            <person name="Winkler M.E."/>
        </authorList>
    </citation>
    <scope>NUCLEOTIDE SEQUENCE</scope>
</reference>
<dbReference type="PANTHER" id="PTHR12993">
    <property type="entry name" value="N-ACETYLGLUCOSAMINYL-PHOSPHATIDYLINOSITOL DE-N-ACETYLASE-RELATED"/>
    <property type="match status" value="1"/>
</dbReference>
<sequence>MATAVFFHAHPDDESLSTAGTMALLAEAGHRVVLVVATRGEEGEVVPGVLADGEALGDRRTTELHTAADLLGTARVEFLGYRDSGMADSPTNDNPDCFWQADVDRAADRLRAILSNEQPDLLVVYDQNGGYGHPDHIQVHRVGTRWAAAAGVGTVRWVTLNRDAIRETIESAIASGAADGLAGIGEDLEERRRRAEEGSFGSAAADITHAVAVGPFLDRKRAAIATHASQIPADSFFLSIPAEQFARAFGTEWFIDPESPRRPGAPFRTDLLAH</sequence>
<dbReference type="InterPro" id="IPR003737">
    <property type="entry name" value="GlcNAc_PI_deacetylase-related"/>
</dbReference>
<name>A0A382D271_9ZZZZ</name>
<dbReference type="AlphaFoldDB" id="A0A382D271"/>
<organism evidence="1">
    <name type="scientific">marine metagenome</name>
    <dbReference type="NCBI Taxonomy" id="408172"/>
    <lineage>
        <taxon>unclassified sequences</taxon>
        <taxon>metagenomes</taxon>
        <taxon>ecological metagenomes</taxon>
    </lineage>
</organism>
<dbReference type="InterPro" id="IPR024078">
    <property type="entry name" value="LmbE-like_dom_sf"/>
</dbReference>
<proteinExistence type="predicted"/>
<evidence type="ECO:0000313" key="1">
    <source>
        <dbReference type="EMBL" id="SVB32132.1"/>
    </source>
</evidence>
<dbReference type="PANTHER" id="PTHR12993:SF26">
    <property type="entry name" value="1D-MYO-INOSITOL 2-ACETAMIDO-2-DEOXY-ALPHA-D-GLUCOPYRANOSIDE DEACETYLASE"/>
    <property type="match status" value="1"/>
</dbReference>
<evidence type="ECO:0008006" key="2">
    <source>
        <dbReference type="Google" id="ProtNLM"/>
    </source>
</evidence>
<dbReference type="Gene3D" id="3.40.50.10320">
    <property type="entry name" value="LmbE-like"/>
    <property type="match status" value="1"/>
</dbReference>
<accession>A0A382D271</accession>
<dbReference type="GO" id="GO:0016811">
    <property type="term" value="F:hydrolase activity, acting on carbon-nitrogen (but not peptide) bonds, in linear amides"/>
    <property type="evidence" value="ECO:0007669"/>
    <property type="project" value="TreeGrafter"/>
</dbReference>
<dbReference type="EMBL" id="UINC01037119">
    <property type="protein sequence ID" value="SVB32132.1"/>
    <property type="molecule type" value="Genomic_DNA"/>
</dbReference>
<dbReference type="SUPFAM" id="SSF102588">
    <property type="entry name" value="LmbE-like"/>
    <property type="match status" value="1"/>
</dbReference>
<protein>
    <recommendedName>
        <fullName evidence="2">GlcNAc-PI de-N-acetylase</fullName>
    </recommendedName>
</protein>